<dbReference type="Proteomes" id="UP000595140">
    <property type="component" value="Unassembled WGS sequence"/>
</dbReference>
<dbReference type="InterPro" id="IPR018930">
    <property type="entry name" value="LEA-18"/>
</dbReference>
<name>A0A484LG51_9ASTE</name>
<evidence type="ECO:0000313" key="3">
    <source>
        <dbReference type="Proteomes" id="UP000595140"/>
    </source>
</evidence>
<evidence type="ECO:0000313" key="2">
    <source>
        <dbReference type="EMBL" id="VFQ75320.1"/>
    </source>
</evidence>
<feature type="compositionally biased region" description="Basic and acidic residues" evidence="1">
    <location>
        <begin position="83"/>
        <end position="94"/>
    </location>
</feature>
<proteinExistence type="predicted"/>
<gene>
    <name evidence="2" type="ORF">CCAM_LOCUS17096</name>
</gene>
<evidence type="ECO:0000256" key="1">
    <source>
        <dbReference type="SAM" id="MobiDB-lite"/>
    </source>
</evidence>
<dbReference type="AlphaFoldDB" id="A0A484LG51"/>
<dbReference type="Pfam" id="PF10714">
    <property type="entry name" value="LEA_6"/>
    <property type="match status" value="1"/>
</dbReference>
<organism evidence="2 3">
    <name type="scientific">Cuscuta campestris</name>
    <dbReference type="NCBI Taxonomy" id="132261"/>
    <lineage>
        <taxon>Eukaryota</taxon>
        <taxon>Viridiplantae</taxon>
        <taxon>Streptophyta</taxon>
        <taxon>Embryophyta</taxon>
        <taxon>Tracheophyta</taxon>
        <taxon>Spermatophyta</taxon>
        <taxon>Magnoliopsida</taxon>
        <taxon>eudicotyledons</taxon>
        <taxon>Gunneridae</taxon>
        <taxon>Pentapetalae</taxon>
        <taxon>asterids</taxon>
        <taxon>lamiids</taxon>
        <taxon>Solanales</taxon>
        <taxon>Convolvulaceae</taxon>
        <taxon>Cuscuteae</taxon>
        <taxon>Cuscuta</taxon>
        <taxon>Cuscuta subgen. Grammica</taxon>
        <taxon>Cuscuta sect. Cleistogrammica</taxon>
    </lineage>
</organism>
<feature type="compositionally biased region" description="Polar residues" evidence="1">
    <location>
        <begin position="58"/>
        <end position="68"/>
    </location>
</feature>
<reference evidence="2 3" key="1">
    <citation type="submission" date="2018-04" db="EMBL/GenBank/DDBJ databases">
        <authorList>
            <person name="Vogel A."/>
        </authorList>
    </citation>
    <scope>NUCLEOTIDE SEQUENCE [LARGE SCALE GENOMIC DNA]</scope>
</reference>
<accession>A0A484LG51</accession>
<dbReference type="EMBL" id="OOIL02001451">
    <property type="protein sequence ID" value="VFQ75320.1"/>
    <property type="molecule type" value="Genomic_DNA"/>
</dbReference>
<keyword evidence="3" id="KW-1185">Reference proteome</keyword>
<feature type="compositionally biased region" description="Gly residues" evidence="1">
    <location>
        <begin position="1"/>
        <end position="10"/>
    </location>
</feature>
<dbReference type="OrthoDB" id="1929004at2759"/>
<sequence>MENRGGGGGSRNEEKGGNLEGLPLESSPYTQFQDTEDYKKQAYGAQGHIQPNPGRGAASSTDAPTSVPSGGGAAALNQAQLSRDADANDRQRAP</sequence>
<feature type="region of interest" description="Disordered" evidence="1">
    <location>
        <begin position="1"/>
        <end position="94"/>
    </location>
</feature>
<protein>
    <submittedName>
        <fullName evidence="2">Uncharacterized protein</fullName>
    </submittedName>
</protein>